<comment type="caution">
    <text evidence="1">The sequence shown here is derived from an EMBL/GenBank/DDBJ whole genome shotgun (WGS) entry which is preliminary data.</text>
</comment>
<protein>
    <submittedName>
        <fullName evidence="1">Uncharacterized protein</fullName>
    </submittedName>
</protein>
<organism evidence="1 2">
    <name type="scientific">Marinomonas piezotolerans</name>
    <dbReference type="NCBI Taxonomy" id="2213058"/>
    <lineage>
        <taxon>Bacteria</taxon>
        <taxon>Pseudomonadati</taxon>
        <taxon>Pseudomonadota</taxon>
        <taxon>Gammaproteobacteria</taxon>
        <taxon>Oceanospirillales</taxon>
        <taxon>Oceanospirillaceae</taxon>
        <taxon>Marinomonas</taxon>
    </lineage>
</organism>
<dbReference type="AlphaFoldDB" id="A0A370U4K9"/>
<evidence type="ECO:0000313" key="2">
    <source>
        <dbReference type="Proteomes" id="UP000254326"/>
    </source>
</evidence>
<dbReference type="Proteomes" id="UP000254326">
    <property type="component" value="Unassembled WGS sequence"/>
</dbReference>
<dbReference type="RefSeq" id="WP_115469523.1">
    <property type="nucleotide sequence ID" value="NZ_QKRA01000015.1"/>
</dbReference>
<proteinExistence type="predicted"/>
<sequence length="59" mass="6623">MHANKLLLMSALALFGLQGCTYNHYYQNDREMMATPAGETAMAKPAPKPTKKVVIYRVH</sequence>
<keyword evidence="2" id="KW-1185">Reference proteome</keyword>
<dbReference type="EMBL" id="QKRA01000015">
    <property type="protein sequence ID" value="RDL42721.1"/>
    <property type="molecule type" value="Genomic_DNA"/>
</dbReference>
<accession>A0A370U4K9</accession>
<name>A0A370U4K9_9GAMM</name>
<reference evidence="1 2" key="1">
    <citation type="submission" date="2018-06" db="EMBL/GenBank/DDBJ databases">
        <title>Marinomonas sp. YLB-05 draft genome sequence.</title>
        <authorList>
            <person name="Yu L."/>
            <person name="Tang X."/>
        </authorList>
    </citation>
    <scope>NUCLEOTIDE SEQUENCE [LARGE SCALE GENOMIC DNA]</scope>
    <source>
        <strain evidence="1 2">YLB-05</strain>
    </source>
</reference>
<evidence type="ECO:0000313" key="1">
    <source>
        <dbReference type="EMBL" id="RDL42721.1"/>
    </source>
</evidence>
<gene>
    <name evidence="1" type="ORF">DN730_17985</name>
</gene>
<dbReference type="PROSITE" id="PS51257">
    <property type="entry name" value="PROKAR_LIPOPROTEIN"/>
    <property type="match status" value="1"/>
</dbReference>